<keyword evidence="4" id="KW-1185">Reference proteome</keyword>
<protein>
    <recommendedName>
        <fullName evidence="5">Biotrophy-associated secreted protein 2</fullName>
    </recommendedName>
</protein>
<feature type="chain" id="PRO_5034272607" description="Biotrophy-associated secreted protein 2" evidence="2">
    <location>
        <begin position="20"/>
        <end position="265"/>
    </location>
</feature>
<feature type="region of interest" description="Disordered" evidence="1">
    <location>
        <begin position="134"/>
        <end position="154"/>
    </location>
</feature>
<dbReference type="Proteomes" id="UP000636479">
    <property type="component" value="Unassembled WGS sequence"/>
</dbReference>
<proteinExistence type="predicted"/>
<reference evidence="3" key="1">
    <citation type="submission" date="2020-05" db="EMBL/GenBank/DDBJ databases">
        <title>Mycena genomes resolve the evolution of fungal bioluminescence.</title>
        <authorList>
            <person name="Tsai I.J."/>
        </authorList>
    </citation>
    <scope>NUCLEOTIDE SEQUENCE</scope>
    <source>
        <strain evidence="3">171206Taipei</strain>
    </source>
</reference>
<name>A0A8H6SMD8_9AGAR</name>
<keyword evidence="2" id="KW-0732">Signal</keyword>
<feature type="signal peptide" evidence="2">
    <location>
        <begin position="1"/>
        <end position="19"/>
    </location>
</feature>
<sequence>MKFSATLLSLSVLAVSVSAAPQLTRRATVAELAATQQGKKTVFTACASDSECQQGCCGFSSGKCAGPAVAQTNGSGGCGHGTAAPNCNVATLLGFPGTCISGFKNTDTNDPTVQAATAFAAQLDGIAFTPSVAAPAAAAPPPPPPAGNNAAAPASAAGKSVAELAATQTSKKTVFETCASDSECQQGCCGFTSGKCAGPAVAQTNGSGGCGHGTAVANCNVATLLGFPGTCIAGHQNTNLQDPTVQAATAFAAQLDGIAFTPSRK</sequence>
<dbReference type="OrthoDB" id="2132010at2759"/>
<accession>A0A8H6SMD8</accession>
<dbReference type="EMBL" id="JACAZF010000006">
    <property type="protein sequence ID" value="KAF7302061.1"/>
    <property type="molecule type" value="Genomic_DNA"/>
</dbReference>
<evidence type="ECO:0000313" key="3">
    <source>
        <dbReference type="EMBL" id="KAF7302061.1"/>
    </source>
</evidence>
<evidence type="ECO:0000256" key="2">
    <source>
        <dbReference type="SAM" id="SignalP"/>
    </source>
</evidence>
<comment type="caution">
    <text evidence="3">The sequence shown here is derived from an EMBL/GenBank/DDBJ whole genome shotgun (WGS) entry which is preliminary data.</text>
</comment>
<organism evidence="3 4">
    <name type="scientific">Mycena indigotica</name>
    <dbReference type="NCBI Taxonomy" id="2126181"/>
    <lineage>
        <taxon>Eukaryota</taxon>
        <taxon>Fungi</taxon>
        <taxon>Dikarya</taxon>
        <taxon>Basidiomycota</taxon>
        <taxon>Agaricomycotina</taxon>
        <taxon>Agaricomycetes</taxon>
        <taxon>Agaricomycetidae</taxon>
        <taxon>Agaricales</taxon>
        <taxon>Marasmiineae</taxon>
        <taxon>Mycenaceae</taxon>
        <taxon>Mycena</taxon>
    </lineage>
</organism>
<dbReference type="RefSeq" id="XP_037220061.1">
    <property type="nucleotide sequence ID" value="XM_037364417.1"/>
</dbReference>
<gene>
    <name evidence="3" type="ORF">MIND_00772600</name>
</gene>
<evidence type="ECO:0000256" key="1">
    <source>
        <dbReference type="SAM" id="MobiDB-lite"/>
    </source>
</evidence>
<dbReference type="AlphaFoldDB" id="A0A8H6SMD8"/>
<evidence type="ECO:0000313" key="4">
    <source>
        <dbReference type="Proteomes" id="UP000636479"/>
    </source>
</evidence>
<dbReference type="GeneID" id="59346933"/>
<evidence type="ECO:0008006" key="5">
    <source>
        <dbReference type="Google" id="ProtNLM"/>
    </source>
</evidence>